<dbReference type="PANTHER" id="PTHR19879:SF9">
    <property type="entry name" value="TRANSCRIPTION INITIATION FACTOR TFIID SUBUNIT 5"/>
    <property type="match status" value="1"/>
</dbReference>
<dbReference type="InterPro" id="IPR019775">
    <property type="entry name" value="WD40_repeat_CS"/>
</dbReference>
<evidence type="ECO:0000256" key="1">
    <source>
        <dbReference type="ARBA" id="ARBA00022574"/>
    </source>
</evidence>
<feature type="domain" description="Novel STAND NTPase 1" evidence="4">
    <location>
        <begin position="226"/>
        <end position="617"/>
    </location>
</feature>
<keyword evidence="1 3" id="KW-0853">WD repeat</keyword>
<gene>
    <name evidence="5" type="ORF">GCM10010357_47710</name>
</gene>
<name>A0ABN0YY88_9ACTN</name>
<keyword evidence="2" id="KW-0677">Repeat</keyword>
<dbReference type="Pfam" id="PF13365">
    <property type="entry name" value="Trypsin_2"/>
    <property type="match status" value="1"/>
</dbReference>
<dbReference type="Proteomes" id="UP001500879">
    <property type="component" value="Unassembled WGS sequence"/>
</dbReference>
<evidence type="ECO:0000259" key="4">
    <source>
        <dbReference type="Pfam" id="PF20703"/>
    </source>
</evidence>
<dbReference type="PROSITE" id="PS50082">
    <property type="entry name" value="WD_REPEATS_2"/>
    <property type="match status" value="1"/>
</dbReference>
<comment type="caution">
    <text evidence="5">The sequence shown here is derived from an EMBL/GenBank/DDBJ whole genome shotgun (WGS) entry which is preliminary data.</text>
</comment>
<dbReference type="EMBL" id="BAAABX010000051">
    <property type="protein sequence ID" value="GAA0420829.1"/>
    <property type="molecule type" value="Genomic_DNA"/>
</dbReference>
<feature type="repeat" description="WD" evidence="3">
    <location>
        <begin position="851"/>
        <end position="885"/>
    </location>
</feature>
<reference evidence="5 6" key="1">
    <citation type="journal article" date="2019" name="Int. J. Syst. Evol. Microbiol.">
        <title>The Global Catalogue of Microorganisms (GCM) 10K type strain sequencing project: providing services to taxonomists for standard genome sequencing and annotation.</title>
        <authorList>
            <consortium name="The Broad Institute Genomics Platform"/>
            <consortium name="The Broad Institute Genome Sequencing Center for Infectious Disease"/>
            <person name="Wu L."/>
            <person name="Ma J."/>
        </authorList>
    </citation>
    <scope>NUCLEOTIDE SEQUENCE [LARGE SCALE GENOMIC DNA]</scope>
    <source>
        <strain evidence="5 6">JCM 4788</strain>
    </source>
</reference>
<dbReference type="PROSITE" id="PS00678">
    <property type="entry name" value="WD_REPEATS_1"/>
    <property type="match status" value="1"/>
</dbReference>
<organism evidence="5 6">
    <name type="scientific">Streptomyces luteireticuli</name>
    <dbReference type="NCBI Taxonomy" id="173858"/>
    <lineage>
        <taxon>Bacteria</taxon>
        <taxon>Bacillati</taxon>
        <taxon>Actinomycetota</taxon>
        <taxon>Actinomycetes</taxon>
        <taxon>Kitasatosporales</taxon>
        <taxon>Streptomycetaceae</taxon>
        <taxon>Streptomyces</taxon>
    </lineage>
</organism>
<evidence type="ECO:0000256" key="3">
    <source>
        <dbReference type="PROSITE-ProRule" id="PRU00221"/>
    </source>
</evidence>
<dbReference type="Gene3D" id="2.130.10.10">
    <property type="entry name" value="YVTN repeat-like/Quinoprotein amine dehydrogenase"/>
    <property type="match status" value="4"/>
</dbReference>
<accession>A0ABN0YY88</accession>
<proteinExistence type="predicted"/>
<dbReference type="PANTHER" id="PTHR19879">
    <property type="entry name" value="TRANSCRIPTION INITIATION FACTOR TFIID"/>
    <property type="match status" value="1"/>
</dbReference>
<dbReference type="InterPro" id="IPR009003">
    <property type="entry name" value="Peptidase_S1_PA"/>
</dbReference>
<protein>
    <recommendedName>
        <fullName evidence="4">Novel STAND NTPase 1 domain-containing protein</fullName>
    </recommendedName>
</protein>
<dbReference type="InterPro" id="IPR027417">
    <property type="entry name" value="P-loop_NTPase"/>
</dbReference>
<dbReference type="InterPro" id="IPR015943">
    <property type="entry name" value="WD40/YVTN_repeat-like_dom_sf"/>
</dbReference>
<evidence type="ECO:0000313" key="5">
    <source>
        <dbReference type="EMBL" id="GAA0420829.1"/>
    </source>
</evidence>
<dbReference type="InterPro" id="IPR049052">
    <property type="entry name" value="nSTAND1"/>
</dbReference>
<dbReference type="Pfam" id="PF20703">
    <property type="entry name" value="nSTAND1"/>
    <property type="match status" value="1"/>
</dbReference>
<dbReference type="InterPro" id="IPR001680">
    <property type="entry name" value="WD40_rpt"/>
</dbReference>
<sequence>MPLPPGPTEGTGPKTLDAAVLRIHDAQGGAVGLGFLVTEDRALTCAHVVSAALGLPAHDPPDAAARVGVDLPLLSGSARDGEHRAEAVVEHWVAPHPSGAGDVAVLRLTAPLPGSRPIRLAEAQDVWEHRVRAFGFPAGRPGGVWHSGILRGRQANGWIQADLAANGYRITRGFSGGPVWDDGLVGVIGMVTVAEAGDPPAGYLIPTDGLLAAWPPLRELALPPSPFRGLVPFQESDAAVFHGRSTETGELVGMLAHERWTTLVGPSGSGKSSLALAGVVPRLRAAGTLAAVVRPASGRSPVSALAASLVPLLEPGLTPIQQLERTPELAALLRGQGLADIVPRLLHRHDGGKLLIVVDQFEELLTLTPAAVDELAGVLFQDTLPHSVRVLTTLRADFLETALAHPGLGPLCGRQIYALGPMDARQLREIVTVPVDAVPGVRYEPHLVDRILADTGGEPGALALLGFTLDLLWRRQTGGLLTHRAYEELGGVSGALGLHADRVWAEYVPPQDEATAHRLFTQLVRVPLGSAAATRRTVSRPELDAAQWRIAQELARTRLLVTDRGPEGHETVELAHEALITGWDRLRDRAGEDRSFLVWRESLRHDMDRWENGGRAADLLPTAVALDGARPWLRERAADLSEAERDYLRRGRVHRRSRTRRRRAVLAVICVLALVATAFSVLAMRLSEDADRKAAVARSSRLVADAEAVRPTDPGLAAQLAVAAYRSAQTQETSTELYTALRTPLDSVVGTTGKGVLRIAAEPDGPLAAAVDKGGELRIWDLTEPVAPVLRATLRTNATGIALGPHGRRLLAAACQGRGFCLWDLGVPRHPTVAAQLPWPALGASKKGFQVSSMAFNADGTLLAAATEQGPVAVWSVASPTSPRLVAELQNPPSSSGLAAVAFSPRGNTLAATILNGRTQVWDLSTPSAPKKTASIGTGYSAAAFAPDGNLLAAVKHNDIGLWNTKDPSRPEAIKVDGFGIRTDLMAVAFARDGHRLAMGGVNPDDSNGELCLLAIPPGPRSRASPKCTKTGYSTVALAPAAGGAVLSGGFDGVVRSWRSPVPEGDAAQVLSGYGTWAFSPDGRLMAAPVTTDFSAYKNPSPSPLGVWDRSAPGGPVRVATVTLPDVVQEVAFLGRAVLLSIAHNGAVQLWNLRDPRHPVRTASLGTTAFALTSRGPGSYWIVGTGVGTTTAGDLVSVQGDDRRMHLWHVTGSGGATEVGSLPLPAPKAGFGVILQSGDTAMVVTASGIDWWNVSDPAHPVRGETTKLPDANGGTVVSARGTVAVMTKRGFDIDRTLHVFNVAAGKARSSATLPGTYGGELNISNDGRRLVAGGTNGNTATLWDIGDPAHPGAPVAIRTLQDIRGIAIDPDNRHMAVWHSDVQLWDIGNPAAPTLTATLAQRDPSSAITSSAVAFPGDRTLLVAGGDSVLSFATDPSEVADLLCSSIGSSITAEQWKKYAPGTPYRNPCP</sequence>
<keyword evidence="6" id="KW-1185">Reference proteome</keyword>
<dbReference type="SUPFAM" id="SSF50494">
    <property type="entry name" value="Trypsin-like serine proteases"/>
    <property type="match status" value="1"/>
</dbReference>
<dbReference type="RefSeq" id="WP_344027773.1">
    <property type="nucleotide sequence ID" value="NZ_BAAABX010000051.1"/>
</dbReference>
<evidence type="ECO:0000256" key="2">
    <source>
        <dbReference type="ARBA" id="ARBA00022737"/>
    </source>
</evidence>
<dbReference type="SUPFAM" id="SSF50978">
    <property type="entry name" value="WD40 repeat-like"/>
    <property type="match status" value="2"/>
</dbReference>
<dbReference type="Gene3D" id="2.40.10.120">
    <property type="match status" value="1"/>
</dbReference>
<dbReference type="SMART" id="SM00320">
    <property type="entry name" value="WD40"/>
    <property type="match status" value="9"/>
</dbReference>
<dbReference type="SUPFAM" id="SSF52540">
    <property type="entry name" value="P-loop containing nucleoside triphosphate hydrolases"/>
    <property type="match status" value="1"/>
</dbReference>
<evidence type="ECO:0000313" key="6">
    <source>
        <dbReference type="Proteomes" id="UP001500879"/>
    </source>
</evidence>
<dbReference type="InterPro" id="IPR036322">
    <property type="entry name" value="WD40_repeat_dom_sf"/>
</dbReference>